<feature type="domain" description="SLH" evidence="3">
    <location>
        <begin position="1"/>
        <end position="53"/>
    </location>
</feature>
<organism evidence="4 5">
    <name type="scientific">Eisenbergiella tayi</name>
    <dbReference type="NCBI Taxonomy" id="1432052"/>
    <lineage>
        <taxon>Bacteria</taxon>
        <taxon>Bacillati</taxon>
        <taxon>Bacillota</taxon>
        <taxon>Clostridia</taxon>
        <taxon>Lachnospirales</taxon>
        <taxon>Lachnospiraceae</taxon>
        <taxon>Eisenbergiella</taxon>
    </lineage>
</organism>
<dbReference type="PROSITE" id="PS51272">
    <property type="entry name" value="SLH"/>
    <property type="match status" value="3"/>
</dbReference>
<dbReference type="PROSITE" id="PS51170">
    <property type="entry name" value="CW"/>
    <property type="match status" value="2"/>
</dbReference>
<dbReference type="GO" id="GO:0045493">
    <property type="term" value="P:xylan catabolic process"/>
    <property type="evidence" value="ECO:0007669"/>
    <property type="project" value="UniProtKB-KW"/>
</dbReference>
<dbReference type="PANTHER" id="PTHR43308:SF5">
    <property type="entry name" value="S-LAYER PROTEIN _ PEPTIDOGLYCAN ENDO-BETA-N-ACETYLGLUCOSAMINIDASE"/>
    <property type="match status" value="1"/>
</dbReference>
<feature type="repeat" description="Cell wall-binding" evidence="2">
    <location>
        <begin position="223"/>
        <end position="242"/>
    </location>
</feature>
<dbReference type="PATRIC" id="fig|1432052.4.peg.2734"/>
<gene>
    <name evidence="4" type="primary">xynA1_1</name>
    <name evidence="4" type="ORF">BEI61_02447</name>
</gene>
<dbReference type="AlphaFoldDB" id="A0A1E3ADE5"/>
<reference evidence="4 5" key="1">
    <citation type="submission" date="2016-07" db="EMBL/GenBank/DDBJ databases">
        <title>Characterization of isolates of Eisenbergiella tayi derived from blood cultures, using whole genome sequencing.</title>
        <authorList>
            <person name="Burdz T."/>
            <person name="Wiebe D."/>
            <person name="Huynh C."/>
            <person name="Bernard K."/>
        </authorList>
    </citation>
    <scope>NUCLEOTIDE SEQUENCE [LARGE SCALE GENOMIC DNA]</scope>
    <source>
        <strain evidence="4 5">NML 110608</strain>
    </source>
</reference>
<dbReference type="EC" id="3.2.1.8" evidence="4"/>
<keyword evidence="4" id="KW-0119">Carbohydrate metabolism</keyword>
<name>A0A1E3ADE5_9FIRM</name>
<dbReference type="Gene3D" id="2.10.270.10">
    <property type="entry name" value="Cholin Binding"/>
    <property type="match status" value="1"/>
</dbReference>
<dbReference type="EMBL" id="MCGH01000002">
    <property type="protein sequence ID" value="ODM06557.1"/>
    <property type="molecule type" value="Genomic_DNA"/>
</dbReference>
<dbReference type="SUPFAM" id="SSF69360">
    <property type="entry name" value="Cell wall binding repeat"/>
    <property type="match status" value="1"/>
</dbReference>
<feature type="domain" description="SLH" evidence="3">
    <location>
        <begin position="54"/>
        <end position="117"/>
    </location>
</feature>
<dbReference type="Pfam" id="PF19127">
    <property type="entry name" value="Choline_bind_3"/>
    <property type="match status" value="1"/>
</dbReference>
<feature type="repeat" description="Cell wall-binding" evidence="2">
    <location>
        <begin position="202"/>
        <end position="221"/>
    </location>
</feature>
<evidence type="ECO:0000313" key="5">
    <source>
        <dbReference type="Proteomes" id="UP000094067"/>
    </source>
</evidence>
<keyword evidence="4" id="KW-0624">Polysaccharide degradation</keyword>
<sequence>MAHWAKRDIDFVTSRGLLTGTSDTTFSPNSTITRGMFVTALGRLDGIDPAAYASSSRFSDVPATAYYAPFVEWAASKGIVNGTDTNTFEPDRPVTREEMAVVMQRYAEKLGYALPKEREAEIFVDDNKITDSMKDAVQAMQQAGVMNGKGGKLFAPKDTATRAEAAAVLRRFVEIVIDRDTAGGWAQNDTGSWLYYENHKPVTGWKQVEGTWYYFDAVGLMQLGGWKQIGGKWYYFYADGSMAANTEIDGYQIGPDGARNS</sequence>
<proteinExistence type="predicted"/>
<evidence type="ECO:0000256" key="2">
    <source>
        <dbReference type="PROSITE-ProRule" id="PRU00591"/>
    </source>
</evidence>
<evidence type="ECO:0000313" key="4">
    <source>
        <dbReference type="EMBL" id="ODM06557.1"/>
    </source>
</evidence>
<keyword evidence="4" id="KW-0378">Hydrolase</keyword>
<comment type="caution">
    <text evidence="4">The sequence shown here is derived from an EMBL/GenBank/DDBJ whole genome shotgun (WGS) entry which is preliminary data.</text>
</comment>
<feature type="domain" description="SLH" evidence="3">
    <location>
        <begin position="120"/>
        <end position="183"/>
    </location>
</feature>
<evidence type="ECO:0000259" key="3">
    <source>
        <dbReference type="PROSITE" id="PS51272"/>
    </source>
</evidence>
<keyword evidence="1" id="KW-0677">Repeat</keyword>
<dbReference type="InterPro" id="IPR051465">
    <property type="entry name" value="Cell_Envelope_Struct_Comp"/>
</dbReference>
<dbReference type="PANTHER" id="PTHR43308">
    <property type="entry name" value="OUTER MEMBRANE PROTEIN ALPHA-RELATED"/>
    <property type="match status" value="1"/>
</dbReference>
<dbReference type="GO" id="GO:0031176">
    <property type="term" value="F:endo-1,4-beta-xylanase activity"/>
    <property type="evidence" value="ECO:0007669"/>
    <property type="project" value="UniProtKB-EC"/>
</dbReference>
<dbReference type="InterPro" id="IPR001119">
    <property type="entry name" value="SLH_dom"/>
</dbReference>
<evidence type="ECO:0000256" key="1">
    <source>
        <dbReference type="ARBA" id="ARBA00022737"/>
    </source>
</evidence>
<dbReference type="InterPro" id="IPR018337">
    <property type="entry name" value="Cell_wall/Cho-bd_repeat"/>
</dbReference>
<dbReference type="Pfam" id="PF00395">
    <property type="entry name" value="SLH"/>
    <property type="match status" value="3"/>
</dbReference>
<protein>
    <submittedName>
        <fullName evidence="4">Endo-1,4-beta-xylanase A</fullName>
        <ecNumber evidence="4">3.2.1.8</ecNumber>
    </submittedName>
</protein>
<keyword evidence="4" id="KW-0326">Glycosidase</keyword>
<accession>A0A1E3ADE5</accession>
<keyword evidence="4" id="KW-0858">Xylan degradation</keyword>
<dbReference type="Proteomes" id="UP000094067">
    <property type="component" value="Unassembled WGS sequence"/>
</dbReference>